<keyword evidence="1" id="KW-0812">Transmembrane</keyword>
<dbReference type="EMBL" id="CP036262">
    <property type="protein sequence ID" value="QDS95220.1"/>
    <property type="molecule type" value="Genomic_DNA"/>
</dbReference>
<keyword evidence="2" id="KW-0732">Signal</keyword>
<proteinExistence type="predicted"/>
<dbReference type="AlphaFoldDB" id="A0A517MK52"/>
<feature type="chain" id="PRO_5022062204" description="Carboxypeptidase regulatory-like domain-containing protein" evidence="2">
    <location>
        <begin position="29"/>
        <end position="181"/>
    </location>
</feature>
<evidence type="ECO:0000313" key="4">
    <source>
        <dbReference type="Proteomes" id="UP000320672"/>
    </source>
</evidence>
<name>A0A517MK52_9BACT</name>
<dbReference type="Proteomes" id="UP000320672">
    <property type="component" value="Chromosome"/>
</dbReference>
<dbReference type="RefSeq" id="WP_145353222.1">
    <property type="nucleotide sequence ID" value="NZ_CP036262.1"/>
</dbReference>
<dbReference type="OrthoDB" id="606851at2"/>
<dbReference type="SUPFAM" id="SSF49478">
    <property type="entry name" value="Cna protein B-type domain"/>
    <property type="match status" value="1"/>
</dbReference>
<protein>
    <recommendedName>
        <fullName evidence="5">Carboxypeptidase regulatory-like domain-containing protein</fullName>
    </recommendedName>
</protein>
<feature type="signal peptide" evidence="2">
    <location>
        <begin position="1"/>
        <end position="28"/>
    </location>
</feature>
<sequence precursor="true">MKKAFNWIGSLAVAFAAVGIVCPQTIQAAQAAVHAPSQAQQKHALRLIEQGMVQLRHDRSLQGVMVEASGKPVDQAPVALVRGGQVIGETKTGADGRFEFSNVPLGECLIATYDGLNRYQVVDRAQPGVAVKQGAVIKVDGEVARGQLWNGMSMGLVGTLLIAGVVAAVIIASDDDDDSAS</sequence>
<dbReference type="KEGG" id="rml:FF011L_40130"/>
<evidence type="ECO:0008006" key="5">
    <source>
        <dbReference type="Google" id="ProtNLM"/>
    </source>
</evidence>
<evidence type="ECO:0000256" key="1">
    <source>
        <dbReference type="SAM" id="Phobius"/>
    </source>
</evidence>
<evidence type="ECO:0000313" key="3">
    <source>
        <dbReference type="EMBL" id="QDS95220.1"/>
    </source>
</evidence>
<keyword evidence="1" id="KW-0472">Membrane</keyword>
<dbReference type="Gene3D" id="2.60.40.10">
    <property type="entry name" value="Immunoglobulins"/>
    <property type="match status" value="1"/>
</dbReference>
<reference evidence="3 4" key="1">
    <citation type="submission" date="2019-02" db="EMBL/GenBank/DDBJ databases">
        <title>Deep-cultivation of Planctomycetes and their phenomic and genomic characterization uncovers novel biology.</title>
        <authorList>
            <person name="Wiegand S."/>
            <person name="Jogler M."/>
            <person name="Boedeker C."/>
            <person name="Pinto D."/>
            <person name="Vollmers J."/>
            <person name="Rivas-Marin E."/>
            <person name="Kohn T."/>
            <person name="Peeters S.H."/>
            <person name="Heuer A."/>
            <person name="Rast P."/>
            <person name="Oberbeckmann S."/>
            <person name="Bunk B."/>
            <person name="Jeske O."/>
            <person name="Meyerdierks A."/>
            <person name="Storesund J.E."/>
            <person name="Kallscheuer N."/>
            <person name="Luecker S."/>
            <person name="Lage O.M."/>
            <person name="Pohl T."/>
            <person name="Merkel B.J."/>
            <person name="Hornburger P."/>
            <person name="Mueller R.-W."/>
            <person name="Bruemmer F."/>
            <person name="Labrenz M."/>
            <person name="Spormann A.M."/>
            <person name="Op den Camp H."/>
            <person name="Overmann J."/>
            <person name="Amann R."/>
            <person name="Jetten M.S.M."/>
            <person name="Mascher T."/>
            <person name="Medema M.H."/>
            <person name="Devos D.P."/>
            <person name="Kaster A.-K."/>
            <person name="Ovreas L."/>
            <person name="Rohde M."/>
            <person name="Galperin M.Y."/>
            <person name="Jogler C."/>
        </authorList>
    </citation>
    <scope>NUCLEOTIDE SEQUENCE [LARGE SCALE GENOMIC DNA]</scope>
    <source>
        <strain evidence="3 4">FF011L</strain>
    </source>
</reference>
<gene>
    <name evidence="3" type="ORF">FF011L_40130</name>
</gene>
<keyword evidence="1" id="KW-1133">Transmembrane helix</keyword>
<feature type="transmembrane region" description="Helical" evidence="1">
    <location>
        <begin position="148"/>
        <end position="172"/>
    </location>
</feature>
<keyword evidence="4" id="KW-1185">Reference proteome</keyword>
<dbReference type="InterPro" id="IPR013783">
    <property type="entry name" value="Ig-like_fold"/>
</dbReference>
<evidence type="ECO:0000256" key="2">
    <source>
        <dbReference type="SAM" id="SignalP"/>
    </source>
</evidence>
<accession>A0A517MK52</accession>
<organism evidence="3 4">
    <name type="scientific">Roseimaritima multifibrata</name>
    <dbReference type="NCBI Taxonomy" id="1930274"/>
    <lineage>
        <taxon>Bacteria</taxon>
        <taxon>Pseudomonadati</taxon>
        <taxon>Planctomycetota</taxon>
        <taxon>Planctomycetia</taxon>
        <taxon>Pirellulales</taxon>
        <taxon>Pirellulaceae</taxon>
        <taxon>Roseimaritima</taxon>
    </lineage>
</organism>